<dbReference type="PRINTS" id="PR00447">
    <property type="entry name" value="NATRESASSCMP"/>
</dbReference>
<keyword evidence="3 7" id="KW-0812">Transmembrane</keyword>
<dbReference type="GO" id="GO:0015086">
    <property type="term" value="F:cadmium ion transmembrane transporter activity"/>
    <property type="evidence" value="ECO:0007669"/>
    <property type="project" value="TreeGrafter"/>
</dbReference>
<dbReference type="GO" id="GO:0005384">
    <property type="term" value="F:manganese ion transmembrane transporter activity"/>
    <property type="evidence" value="ECO:0007669"/>
    <property type="project" value="TreeGrafter"/>
</dbReference>
<proteinExistence type="predicted"/>
<feature type="non-terminal residue" evidence="8">
    <location>
        <position position="1"/>
    </location>
</feature>
<feature type="transmembrane region" description="Helical" evidence="7">
    <location>
        <begin position="81"/>
        <end position="111"/>
    </location>
</feature>
<dbReference type="PANTHER" id="PTHR11706">
    <property type="entry name" value="SOLUTE CARRIER PROTEIN FAMILY 11 MEMBER"/>
    <property type="match status" value="1"/>
</dbReference>
<gene>
    <name evidence="8" type="ORF">BJ085DRAFT_1789</name>
</gene>
<feature type="compositionally biased region" description="Low complexity" evidence="6">
    <location>
        <begin position="203"/>
        <end position="217"/>
    </location>
</feature>
<sequence length="379" mass="41373">FSWRKLWRYAGPGWLMAIAYLDPGNLESDLQSGSIAGYQLIWLLFWTHAVGFVIQCLAAKLGVVTGRHLAEHANDADIQEIIGTAVALRILFNCPIWAGVLITAVDSFLFLMLQSCGVRILEAFFMALIGTMAVCFWVEMGLSQPRAVDILRGLVIPRVPKAAITQAVGMVGAVIMPHNIFLHSALVMSRKINRSRNGPTPRQSPSQPAEEAPPSRASYGGIREATFYFRIESGVALVASFLINMAIMVVFARVFYDPDQPDRSPPGLYDAADVLQHALGSTGARYLWAIGLLAAGQSSTMTGTMAGQYVMEGFWQWKIKPWQRVAITRSIALVPSLIVAAVASENFDSLGEILNVLQSIQLPFALVPVIKLTNATQVV</sequence>
<evidence type="ECO:0000256" key="7">
    <source>
        <dbReference type="SAM" id="Phobius"/>
    </source>
</evidence>
<dbReference type="NCBIfam" id="NF037982">
    <property type="entry name" value="Nramp_1"/>
    <property type="match status" value="1"/>
</dbReference>
<feature type="transmembrane region" description="Helical" evidence="7">
    <location>
        <begin position="123"/>
        <end position="143"/>
    </location>
</feature>
<evidence type="ECO:0000256" key="6">
    <source>
        <dbReference type="SAM" id="MobiDB-lite"/>
    </source>
</evidence>
<feature type="region of interest" description="Disordered" evidence="6">
    <location>
        <begin position="194"/>
        <end position="217"/>
    </location>
</feature>
<keyword evidence="2" id="KW-0813">Transport</keyword>
<dbReference type="Pfam" id="PF01566">
    <property type="entry name" value="Nramp"/>
    <property type="match status" value="2"/>
</dbReference>
<keyword evidence="5 7" id="KW-0472">Membrane</keyword>
<dbReference type="Proteomes" id="UP000268162">
    <property type="component" value="Unassembled WGS sequence"/>
</dbReference>
<evidence type="ECO:0000256" key="4">
    <source>
        <dbReference type="ARBA" id="ARBA00022989"/>
    </source>
</evidence>
<name>A0A4Q0A274_9FUNG</name>
<accession>A0A4Q0A274</accession>
<evidence type="ECO:0000313" key="9">
    <source>
        <dbReference type="Proteomes" id="UP000268162"/>
    </source>
</evidence>
<organism evidence="8 9">
    <name type="scientific">Dimargaris cristalligena</name>
    <dbReference type="NCBI Taxonomy" id="215637"/>
    <lineage>
        <taxon>Eukaryota</taxon>
        <taxon>Fungi</taxon>
        <taxon>Fungi incertae sedis</taxon>
        <taxon>Zoopagomycota</taxon>
        <taxon>Kickxellomycotina</taxon>
        <taxon>Dimargaritomycetes</taxon>
        <taxon>Dimargaritales</taxon>
        <taxon>Dimargaritaceae</taxon>
        <taxon>Dimargaris</taxon>
    </lineage>
</organism>
<dbReference type="AlphaFoldDB" id="A0A4Q0A274"/>
<evidence type="ECO:0000256" key="5">
    <source>
        <dbReference type="ARBA" id="ARBA00023136"/>
    </source>
</evidence>
<dbReference type="STRING" id="215637.A0A4Q0A274"/>
<evidence type="ECO:0000256" key="3">
    <source>
        <dbReference type="ARBA" id="ARBA00022692"/>
    </source>
</evidence>
<feature type="transmembrane region" description="Helical" evidence="7">
    <location>
        <begin position="163"/>
        <end position="187"/>
    </location>
</feature>
<evidence type="ECO:0000256" key="1">
    <source>
        <dbReference type="ARBA" id="ARBA00004141"/>
    </source>
</evidence>
<feature type="non-terminal residue" evidence="8">
    <location>
        <position position="379"/>
    </location>
</feature>
<feature type="transmembrane region" description="Helical" evidence="7">
    <location>
        <begin position="235"/>
        <end position="256"/>
    </location>
</feature>
<feature type="transmembrane region" description="Helical" evidence="7">
    <location>
        <begin position="40"/>
        <end position="61"/>
    </location>
</feature>
<evidence type="ECO:0000256" key="2">
    <source>
        <dbReference type="ARBA" id="ARBA00022448"/>
    </source>
</evidence>
<dbReference type="PANTHER" id="PTHR11706:SF33">
    <property type="entry name" value="NATURAL RESISTANCE-ASSOCIATED MACROPHAGE PROTEIN 2"/>
    <property type="match status" value="1"/>
</dbReference>
<dbReference type="InterPro" id="IPR001046">
    <property type="entry name" value="NRAMP_fam"/>
</dbReference>
<comment type="subcellular location">
    <subcellularLocation>
        <location evidence="1">Membrane</location>
        <topology evidence="1">Multi-pass membrane protein</topology>
    </subcellularLocation>
</comment>
<feature type="transmembrane region" description="Helical" evidence="7">
    <location>
        <begin position="286"/>
        <end position="306"/>
    </location>
</feature>
<keyword evidence="9" id="KW-1185">Reference proteome</keyword>
<dbReference type="GO" id="GO:0034755">
    <property type="term" value="P:iron ion transmembrane transport"/>
    <property type="evidence" value="ECO:0007669"/>
    <property type="project" value="TreeGrafter"/>
</dbReference>
<evidence type="ECO:0000313" key="8">
    <source>
        <dbReference type="EMBL" id="RKP39422.1"/>
    </source>
</evidence>
<keyword evidence="4 7" id="KW-1133">Transmembrane helix</keyword>
<dbReference type="GO" id="GO:0005886">
    <property type="term" value="C:plasma membrane"/>
    <property type="evidence" value="ECO:0007669"/>
    <property type="project" value="TreeGrafter"/>
</dbReference>
<reference evidence="9" key="1">
    <citation type="journal article" date="2018" name="Nat. Microbiol.">
        <title>Leveraging single-cell genomics to expand the fungal tree of life.</title>
        <authorList>
            <person name="Ahrendt S.R."/>
            <person name="Quandt C.A."/>
            <person name="Ciobanu D."/>
            <person name="Clum A."/>
            <person name="Salamov A."/>
            <person name="Andreopoulos B."/>
            <person name="Cheng J.F."/>
            <person name="Woyke T."/>
            <person name="Pelin A."/>
            <person name="Henrissat B."/>
            <person name="Reynolds N.K."/>
            <person name="Benny G.L."/>
            <person name="Smith M.E."/>
            <person name="James T.Y."/>
            <person name="Grigoriev I.V."/>
        </authorList>
    </citation>
    <scope>NUCLEOTIDE SEQUENCE [LARGE SCALE GENOMIC DNA]</scope>
    <source>
        <strain evidence="9">RSA 468</strain>
    </source>
</reference>
<dbReference type="EMBL" id="ML002272">
    <property type="protein sequence ID" value="RKP39422.1"/>
    <property type="molecule type" value="Genomic_DNA"/>
</dbReference>
<protein>
    <submittedName>
        <fullName evidence="8">Natural resistance-associated macrophage protein-domain-containing protein</fullName>
    </submittedName>
</protein>
<dbReference type="NCBIfam" id="TIGR01197">
    <property type="entry name" value="nramp"/>
    <property type="match status" value="1"/>
</dbReference>